<dbReference type="Pfam" id="PF04085">
    <property type="entry name" value="MreC"/>
    <property type="match status" value="1"/>
</dbReference>
<proteinExistence type="inferred from homology"/>
<dbReference type="PANTHER" id="PTHR34138:SF1">
    <property type="entry name" value="CELL SHAPE-DETERMINING PROTEIN MREC"/>
    <property type="match status" value="1"/>
</dbReference>
<dbReference type="InterPro" id="IPR042175">
    <property type="entry name" value="Cell/Rod_MreC_2"/>
</dbReference>
<keyword evidence="6" id="KW-0175">Coiled coil</keyword>
<dbReference type="GO" id="GO:0008360">
    <property type="term" value="P:regulation of cell shape"/>
    <property type="evidence" value="ECO:0007669"/>
    <property type="project" value="UniProtKB-KW"/>
</dbReference>
<gene>
    <name evidence="8" type="ORF">DSM104329_03963</name>
</gene>
<dbReference type="GO" id="GO:0005886">
    <property type="term" value="C:plasma membrane"/>
    <property type="evidence" value="ECO:0007669"/>
    <property type="project" value="TreeGrafter"/>
</dbReference>
<dbReference type="Proteomes" id="UP001162834">
    <property type="component" value="Chromosome"/>
</dbReference>
<dbReference type="InterPro" id="IPR055342">
    <property type="entry name" value="MreC_beta-barrel_core"/>
</dbReference>
<dbReference type="PANTHER" id="PTHR34138">
    <property type="entry name" value="CELL SHAPE-DETERMINING PROTEIN MREC"/>
    <property type="match status" value="1"/>
</dbReference>
<evidence type="ECO:0000256" key="2">
    <source>
        <dbReference type="ARBA" id="ARBA00013855"/>
    </source>
</evidence>
<dbReference type="KEGG" id="sbae:DSM104329_03963"/>
<evidence type="ECO:0000259" key="7">
    <source>
        <dbReference type="Pfam" id="PF04085"/>
    </source>
</evidence>
<dbReference type="NCBIfam" id="TIGR00219">
    <property type="entry name" value="mreC"/>
    <property type="match status" value="1"/>
</dbReference>
<dbReference type="EMBL" id="CP087164">
    <property type="protein sequence ID" value="UGS37546.1"/>
    <property type="molecule type" value="Genomic_DNA"/>
</dbReference>
<dbReference type="RefSeq" id="WP_259311597.1">
    <property type="nucleotide sequence ID" value="NZ_CP087164.1"/>
</dbReference>
<dbReference type="Gene3D" id="2.40.10.350">
    <property type="entry name" value="Rod shape-determining protein MreC, domain 2"/>
    <property type="match status" value="1"/>
</dbReference>
<dbReference type="InterPro" id="IPR042177">
    <property type="entry name" value="Cell/Rod_1"/>
</dbReference>
<organism evidence="8 9">
    <name type="scientific">Capillimicrobium parvum</name>
    <dbReference type="NCBI Taxonomy" id="2884022"/>
    <lineage>
        <taxon>Bacteria</taxon>
        <taxon>Bacillati</taxon>
        <taxon>Actinomycetota</taxon>
        <taxon>Thermoleophilia</taxon>
        <taxon>Solirubrobacterales</taxon>
        <taxon>Capillimicrobiaceae</taxon>
        <taxon>Capillimicrobium</taxon>
    </lineage>
</organism>
<dbReference type="AlphaFoldDB" id="A0A9E7C1M1"/>
<evidence type="ECO:0000256" key="3">
    <source>
        <dbReference type="ARBA" id="ARBA00022960"/>
    </source>
</evidence>
<comment type="function">
    <text evidence="5">Involved in formation and maintenance of cell shape.</text>
</comment>
<accession>A0A9E7C1M1</accession>
<evidence type="ECO:0000313" key="9">
    <source>
        <dbReference type="Proteomes" id="UP001162834"/>
    </source>
</evidence>
<reference evidence="8" key="1">
    <citation type="journal article" date="2022" name="Int. J. Syst. Evol. Microbiol.">
        <title>Pseudomonas aegrilactucae sp. nov. and Pseudomonas morbosilactucae sp. nov., pathogens causing bacterial rot of lettuce in Japan.</title>
        <authorList>
            <person name="Sawada H."/>
            <person name="Fujikawa T."/>
            <person name="Satou M."/>
        </authorList>
    </citation>
    <scope>NUCLEOTIDE SEQUENCE</scope>
    <source>
        <strain evidence="8">0166_1</strain>
    </source>
</reference>
<evidence type="ECO:0000256" key="1">
    <source>
        <dbReference type="ARBA" id="ARBA00009369"/>
    </source>
</evidence>
<comment type="similarity">
    <text evidence="1 5">Belongs to the MreC family.</text>
</comment>
<keyword evidence="9" id="KW-1185">Reference proteome</keyword>
<dbReference type="Gene3D" id="2.40.10.340">
    <property type="entry name" value="Rod shape-determining protein MreC, domain 1"/>
    <property type="match status" value="1"/>
</dbReference>
<feature type="domain" description="Rod shape-determining protein MreC beta-barrel core" evidence="7">
    <location>
        <begin position="127"/>
        <end position="279"/>
    </location>
</feature>
<sequence>MYDKTVRRRRMVLGLLVVCSLILLTAYFGEGAGSPLHSVQRGFLQVVSPIQDGASRALKPVRDLFGWFGDTFDAKDERDKLRKELEQTRRQAIANAAAAREVDQLRKLVGLDKDLGVDQMSPVSARVITRSPTLWYSTVSINKGTGDGVRVDQPVINGDGLVGTVTSATGNAAIVTLITDHTSGVSAVVNESGVAGVVQPAVGNPNDLLLEFIRRGDRIATGQTVVTAGSRSQRYESLFPPGLPVGRVTKVDDTELNVYQRVHVKPFAQLRRLDVVQVLTDPLGARG</sequence>
<evidence type="ECO:0000256" key="4">
    <source>
        <dbReference type="ARBA" id="ARBA00032089"/>
    </source>
</evidence>
<feature type="coiled-coil region" evidence="6">
    <location>
        <begin position="71"/>
        <end position="102"/>
    </location>
</feature>
<evidence type="ECO:0000256" key="6">
    <source>
        <dbReference type="SAM" id="Coils"/>
    </source>
</evidence>
<dbReference type="PIRSF" id="PIRSF038471">
    <property type="entry name" value="MreC"/>
    <property type="match status" value="1"/>
</dbReference>
<evidence type="ECO:0000313" key="8">
    <source>
        <dbReference type="EMBL" id="UGS37546.1"/>
    </source>
</evidence>
<keyword evidence="3 5" id="KW-0133">Cell shape</keyword>
<dbReference type="InterPro" id="IPR007221">
    <property type="entry name" value="MreC"/>
</dbReference>
<name>A0A9E7C1M1_9ACTN</name>
<protein>
    <recommendedName>
        <fullName evidence="2 5">Cell shape-determining protein MreC</fullName>
    </recommendedName>
    <alternativeName>
        <fullName evidence="4 5">Cell shape protein MreC</fullName>
    </alternativeName>
</protein>
<evidence type="ECO:0000256" key="5">
    <source>
        <dbReference type="PIRNR" id="PIRNR038471"/>
    </source>
</evidence>